<evidence type="ECO:0000313" key="2">
    <source>
        <dbReference type="EMBL" id="REH38740.1"/>
    </source>
</evidence>
<accession>A0A3E0H5K9</accession>
<proteinExistence type="predicted"/>
<protein>
    <submittedName>
        <fullName evidence="2">Polyhydroxyalkanoate synthase</fullName>
    </submittedName>
</protein>
<gene>
    <name evidence="2" type="ORF">DFR26_0901</name>
</gene>
<dbReference type="Pfam" id="PF00561">
    <property type="entry name" value="Abhydrolase_1"/>
    <property type="match status" value="1"/>
</dbReference>
<dbReference type="SUPFAM" id="SSF53474">
    <property type="entry name" value="alpha/beta-Hydrolases"/>
    <property type="match status" value="1"/>
</dbReference>
<name>A0A3E0H5K9_9GAMM</name>
<evidence type="ECO:0000313" key="3">
    <source>
        <dbReference type="Proteomes" id="UP000256774"/>
    </source>
</evidence>
<dbReference type="PANTHER" id="PTHR36837">
    <property type="entry name" value="POLY(3-HYDROXYALKANOATE) POLYMERASE SUBUNIT PHAC"/>
    <property type="match status" value="1"/>
</dbReference>
<dbReference type="EMBL" id="QUNR01000002">
    <property type="protein sequence ID" value="REH38740.1"/>
    <property type="molecule type" value="Genomic_DNA"/>
</dbReference>
<dbReference type="OrthoDB" id="9767934at2"/>
<feature type="domain" description="AB hydrolase-1" evidence="1">
    <location>
        <begin position="96"/>
        <end position="372"/>
    </location>
</feature>
<dbReference type="PANTHER" id="PTHR36837:SF2">
    <property type="entry name" value="POLY(3-HYDROXYALKANOATE) POLYMERASE SUBUNIT PHAC"/>
    <property type="match status" value="1"/>
</dbReference>
<evidence type="ECO:0000259" key="1">
    <source>
        <dbReference type="Pfam" id="PF00561"/>
    </source>
</evidence>
<keyword evidence="3" id="KW-1185">Reference proteome</keyword>
<dbReference type="InterPro" id="IPR029058">
    <property type="entry name" value="AB_hydrolase_fold"/>
</dbReference>
<dbReference type="Proteomes" id="UP000256774">
    <property type="component" value="Unassembled WGS sequence"/>
</dbReference>
<sequence length="396" mass="44435">MSRPLLPKTLSLTLQAQRDKLSSRATEWRRDSRRVLANANDRFLRTRELTRSDQTPYEVLHDNGLVKLRYYLPLSESDIALGEDRLAVKTERHRVPVVLVPPLAVNMNIYDFFPERSLVKFLLAQGFAVYLIDWGRPTLRHTHYNLETYIADFMPDYLSHVRRHAGVDALSLHGWSIGGVLSLGYAALSKDPNIHNLVIIGTPINGHASGALGKMYQRLAKQAAWVRKHTGFRVHNLSPKLLHTPGWINALSFKMLSPANSLLGYWELLTRLDDREFVINHATNGAFLDDMVAYPGGVIQDMIIRIWIDNDLADGRIKLGKHQLDFADIKASLLAIAGKQDTMVTADAMRPLPDLIGSDDGRLELVSGGHMGILAGSKTPTEAWPMLAAWLKDRSD</sequence>
<organism evidence="2 3">
    <name type="scientific">Paraperlucidibaca baekdonensis</name>
    <dbReference type="NCBI Taxonomy" id="748120"/>
    <lineage>
        <taxon>Bacteria</taxon>
        <taxon>Pseudomonadati</taxon>
        <taxon>Pseudomonadota</taxon>
        <taxon>Gammaproteobacteria</taxon>
        <taxon>Moraxellales</taxon>
        <taxon>Moraxellaceae</taxon>
        <taxon>Paraperlucidibaca</taxon>
    </lineage>
</organism>
<dbReference type="AlphaFoldDB" id="A0A3E0H5K9"/>
<dbReference type="RefSeq" id="WP_116207772.1">
    <property type="nucleotide sequence ID" value="NZ_QUNR01000002.1"/>
</dbReference>
<dbReference type="InterPro" id="IPR051321">
    <property type="entry name" value="PHA/PHB_synthase"/>
</dbReference>
<reference evidence="2 3" key="1">
    <citation type="submission" date="2018-08" db="EMBL/GenBank/DDBJ databases">
        <title>Genomic Encyclopedia of Type Strains, Phase IV (KMG-IV): sequencing the most valuable type-strain genomes for metagenomic binning, comparative biology and taxonomic classification.</title>
        <authorList>
            <person name="Goeker M."/>
        </authorList>
    </citation>
    <scope>NUCLEOTIDE SEQUENCE [LARGE SCALE GENOMIC DNA]</scope>
    <source>
        <strain evidence="2 3">DSM 26022</strain>
    </source>
</reference>
<comment type="caution">
    <text evidence="2">The sequence shown here is derived from an EMBL/GenBank/DDBJ whole genome shotgun (WGS) entry which is preliminary data.</text>
</comment>
<dbReference type="Gene3D" id="3.40.50.1820">
    <property type="entry name" value="alpha/beta hydrolase"/>
    <property type="match status" value="1"/>
</dbReference>
<dbReference type="InterPro" id="IPR000073">
    <property type="entry name" value="AB_hydrolase_1"/>
</dbReference>